<dbReference type="SUPFAM" id="SSF69593">
    <property type="entry name" value="Glycerol-3-phosphate (1)-acyltransferase"/>
    <property type="match status" value="1"/>
</dbReference>
<sequence>MSAAQPNPVYRASWHLARFLLRLLFHYRVEGAEKVPAEGPVILAANHLSILDPIVVGAGIKRPVSFMARADVFRLPLLSWLLPRLYAIPVERGSGDLSAVKGAIRALERGMAFGIFPEGTRSRTGKLQPFKTGVAAIALRTGSPVVPVAVVGTEEAWPVGKKLFRPCRPVRVVYGDPIPVPRKSKVSHRELEALTREIEARVRDLLPPRYWESQCFR</sequence>
<evidence type="ECO:0000259" key="3">
    <source>
        <dbReference type="SMART" id="SM00563"/>
    </source>
</evidence>
<dbReference type="InterPro" id="IPR002123">
    <property type="entry name" value="Plipid/glycerol_acylTrfase"/>
</dbReference>
<dbReference type="Proteomes" id="UP000061630">
    <property type="component" value="Chromosome"/>
</dbReference>
<dbReference type="KEGG" id="tpar:AV541_04005"/>
<dbReference type="GO" id="GO:0003841">
    <property type="term" value="F:1-acylglycerol-3-phosphate O-acyltransferase activity"/>
    <property type="evidence" value="ECO:0007669"/>
    <property type="project" value="TreeGrafter"/>
</dbReference>
<dbReference type="GO" id="GO:0006654">
    <property type="term" value="P:phosphatidic acid biosynthetic process"/>
    <property type="evidence" value="ECO:0007669"/>
    <property type="project" value="TreeGrafter"/>
</dbReference>
<evidence type="ECO:0000256" key="2">
    <source>
        <dbReference type="ARBA" id="ARBA00023315"/>
    </source>
</evidence>
<reference evidence="4 5" key="1">
    <citation type="submission" date="2016-01" db="EMBL/GenBank/DDBJ databases">
        <title>Genome sequence of Thermus parvatiensis, a thermophile isolated from a hot water spring.</title>
        <authorList>
            <person name="Tripathi C."/>
            <person name="Lal R."/>
        </authorList>
    </citation>
    <scope>NUCLEOTIDE SEQUENCE [LARGE SCALE GENOMIC DNA]</scope>
    <source>
        <strain evidence="4 5">RL</strain>
    </source>
</reference>
<organism evidence="4 5">
    <name type="scientific">Thermus parvatiensis</name>
    <dbReference type="NCBI Taxonomy" id="456163"/>
    <lineage>
        <taxon>Bacteria</taxon>
        <taxon>Thermotogati</taxon>
        <taxon>Deinococcota</taxon>
        <taxon>Deinococci</taxon>
        <taxon>Thermales</taxon>
        <taxon>Thermaceae</taxon>
        <taxon>Thermus</taxon>
    </lineage>
</organism>
<evidence type="ECO:0000256" key="1">
    <source>
        <dbReference type="ARBA" id="ARBA00022679"/>
    </source>
</evidence>
<dbReference type="RefSeq" id="WP_060384289.1">
    <property type="nucleotide sequence ID" value="NZ_CP014141.1"/>
</dbReference>
<dbReference type="AlphaFoldDB" id="A0A0X8D7Q0"/>
<dbReference type="PANTHER" id="PTHR10434">
    <property type="entry name" value="1-ACYL-SN-GLYCEROL-3-PHOSPHATE ACYLTRANSFERASE"/>
    <property type="match status" value="1"/>
</dbReference>
<name>A0A0X8D7Q0_9DEIN</name>
<keyword evidence="2 4" id="KW-0012">Acyltransferase</keyword>
<dbReference type="PANTHER" id="PTHR10434:SF11">
    <property type="entry name" value="1-ACYL-SN-GLYCEROL-3-PHOSPHATE ACYLTRANSFERASE"/>
    <property type="match status" value="1"/>
</dbReference>
<accession>A0A0X8D7Q0</accession>
<feature type="domain" description="Phospholipid/glycerol acyltransferase" evidence="3">
    <location>
        <begin position="41"/>
        <end position="153"/>
    </location>
</feature>
<evidence type="ECO:0000313" key="4">
    <source>
        <dbReference type="EMBL" id="AMA75388.1"/>
    </source>
</evidence>
<dbReference type="Pfam" id="PF01553">
    <property type="entry name" value="Acyltransferase"/>
    <property type="match status" value="1"/>
</dbReference>
<evidence type="ECO:0000313" key="5">
    <source>
        <dbReference type="Proteomes" id="UP000061630"/>
    </source>
</evidence>
<keyword evidence="1 4" id="KW-0808">Transferase</keyword>
<proteinExistence type="predicted"/>
<dbReference type="SMART" id="SM00563">
    <property type="entry name" value="PlsC"/>
    <property type="match status" value="1"/>
</dbReference>
<dbReference type="CDD" id="cd07989">
    <property type="entry name" value="LPLAT_AGPAT-like"/>
    <property type="match status" value="1"/>
</dbReference>
<dbReference type="EMBL" id="CP014141">
    <property type="protein sequence ID" value="AMA75388.1"/>
    <property type="molecule type" value="Genomic_DNA"/>
</dbReference>
<gene>
    <name evidence="4" type="ORF">AV541_04005</name>
</gene>
<protein>
    <submittedName>
        <fullName evidence="4">Acyl-phosphate glycerol 3-phosphate acyltransferase</fullName>
    </submittedName>
</protein>